<dbReference type="OrthoDB" id="5387493at2759"/>
<keyword evidence="2" id="KW-0472">Membrane</keyword>
<dbReference type="Proteomes" id="UP000275078">
    <property type="component" value="Unassembled WGS sequence"/>
</dbReference>
<dbReference type="AlphaFoldDB" id="A0A3N4I983"/>
<organism evidence="3 4">
    <name type="scientific">Ascobolus immersus RN42</name>
    <dbReference type="NCBI Taxonomy" id="1160509"/>
    <lineage>
        <taxon>Eukaryota</taxon>
        <taxon>Fungi</taxon>
        <taxon>Dikarya</taxon>
        <taxon>Ascomycota</taxon>
        <taxon>Pezizomycotina</taxon>
        <taxon>Pezizomycetes</taxon>
        <taxon>Pezizales</taxon>
        <taxon>Ascobolaceae</taxon>
        <taxon>Ascobolus</taxon>
    </lineage>
</organism>
<keyword evidence="2" id="KW-1133">Transmembrane helix</keyword>
<gene>
    <name evidence="3" type="ORF">BJ508DRAFT_415219</name>
</gene>
<evidence type="ECO:0000313" key="4">
    <source>
        <dbReference type="Proteomes" id="UP000275078"/>
    </source>
</evidence>
<evidence type="ECO:0000256" key="2">
    <source>
        <dbReference type="SAM" id="Phobius"/>
    </source>
</evidence>
<feature type="compositionally biased region" description="Low complexity" evidence="1">
    <location>
        <begin position="57"/>
        <end position="90"/>
    </location>
</feature>
<keyword evidence="2" id="KW-0812">Transmembrane</keyword>
<reference evidence="3 4" key="1">
    <citation type="journal article" date="2018" name="Nat. Ecol. Evol.">
        <title>Pezizomycetes genomes reveal the molecular basis of ectomycorrhizal truffle lifestyle.</title>
        <authorList>
            <person name="Murat C."/>
            <person name="Payen T."/>
            <person name="Noel B."/>
            <person name="Kuo A."/>
            <person name="Morin E."/>
            <person name="Chen J."/>
            <person name="Kohler A."/>
            <person name="Krizsan K."/>
            <person name="Balestrini R."/>
            <person name="Da Silva C."/>
            <person name="Montanini B."/>
            <person name="Hainaut M."/>
            <person name="Levati E."/>
            <person name="Barry K.W."/>
            <person name="Belfiori B."/>
            <person name="Cichocki N."/>
            <person name="Clum A."/>
            <person name="Dockter R.B."/>
            <person name="Fauchery L."/>
            <person name="Guy J."/>
            <person name="Iotti M."/>
            <person name="Le Tacon F."/>
            <person name="Lindquist E.A."/>
            <person name="Lipzen A."/>
            <person name="Malagnac F."/>
            <person name="Mello A."/>
            <person name="Molinier V."/>
            <person name="Miyauchi S."/>
            <person name="Poulain J."/>
            <person name="Riccioni C."/>
            <person name="Rubini A."/>
            <person name="Sitrit Y."/>
            <person name="Splivallo R."/>
            <person name="Traeger S."/>
            <person name="Wang M."/>
            <person name="Zifcakova L."/>
            <person name="Wipf D."/>
            <person name="Zambonelli A."/>
            <person name="Paolocci F."/>
            <person name="Nowrousian M."/>
            <person name="Ottonello S."/>
            <person name="Baldrian P."/>
            <person name="Spatafora J.W."/>
            <person name="Henrissat B."/>
            <person name="Nagy L.G."/>
            <person name="Aury J.M."/>
            <person name="Wincker P."/>
            <person name="Grigoriev I.V."/>
            <person name="Bonfante P."/>
            <person name="Martin F.M."/>
        </authorList>
    </citation>
    <scope>NUCLEOTIDE SEQUENCE [LARGE SCALE GENOMIC DNA]</scope>
    <source>
        <strain evidence="3 4">RN42</strain>
    </source>
</reference>
<accession>A0A3N4I983</accession>
<proteinExistence type="predicted"/>
<feature type="transmembrane region" description="Helical" evidence="2">
    <location>
        <begin position="121"/>
        <end position="140"/>
    </location>
</feature>
<evidence type="ECO:0000313" key="3">
    <source>
        <dbReference type="EMBL" id="RPA80751.1"/>
    </source>
</evidence>
<feature type="non-terminal residue" evidence="3">
    <location>
        <position position="318"/>
    </location>
</feature>
<dbReference type="EMBL" id="ML119685">
    <property type="protein sequence ID" value="RPA80751.1"/>
    <property type="molecule type" value="Genomic_DNA"/>
</dbReference>
<evidence type="ECO:0000256" key="1">
    <source>
        <dbReference type="SAM" id="MobiDB-lite"/>
    </source>
</evidence>
<sequence>MSTTLLTPLTARLRLQCTSRLNHPRIPSLLRPQFTSQFHTSPTLQVIRKHGKAKKFTAPAAPTTTTTTSTTSPILHSVKSAPKTTPKATATSQPLLINHTAHRLASLPTETLVYANLDRRLLWGCALISSLSLGWVIHMIRQNILFPPTDGLPKWALGMTYVGGVAMSFVAGLALWYPGRIVRSIKAVPRSLQTAAMRSKAGEGGLNGGLVLRVERLMFPLPFKRTYDLLPEELVLSRPIGNGVEVVQREYRTGLVGAVMDGPKKAFHLLRDLMDTNQIVPMVAKGRKQPFIMTQSGWQWEERGVDRLVKSVNKIRYA</sequence>
<protein>
    <submittedName>
        <fullName evidence="3">Uncharacterized protein</fullName>
    </submittedName>
</protein>
<name>A0A3N4I983_ASCIM</name>
<keyword evidence="4" id="KW-1185">Reference proteome</keyword>
<feature type="region of interest" description="Disordered" evidence="1">
    <location>
        <begin position="55"/>
        <end position="90"/>
    </location>
</feature>
<feature type="transmembrane region" description="Helical" evidence="2">
    <location>
        <begin position="155"/>
        <end position="177"/>
    </location>
</feature>